<evidence type="ECO:0000256" key="1">
    <source>
        <dbReference type="ARBA" id="ARBA00004651"/>
    </source>
</evidence>
<protein>
    <recommendedName>
        <fullName evidence="8">Rod shape-determining protein MreD</fullName>
    </recommendedName>
</protein>
<feature type="transmembrane region" description="Helical" evidence="9">
    <location>
        <begin position="132"/>
        <end position="151"/>
    </location>
</feature>
<keyword evidence="5 8" id="KW-0133">Cell shape</keyword>
<feature type="transmembrane region" description="Helical" evidence="9">
    <location>
        <begin position="59"/>
        <end position="87"/>
    </location>
</feature>
<evidence type="ECO:0000256" key="6">
    <source>
        <dbReference type="ARBA" id="ARBA00022989"/>
    </source>
</evidence>
<proteinExistence type="inferred from homology"/>
<evidence type="ECO:0000256" key="2">
    <source>
        <dbReference type="ARBA" id="ARBA00007776"/>
    </source>
</evidence>
<comment type="function">
    <text evidence="8">Involved in formation of the rod shape of the cell. May also contribute to regulation of formation of penicillin-binding proteins.</text>
</comment>
<gene>
    <name evidence="10" type="primary">mreD</name>
    <name evidence="10" type="ORF">GCM10023095_32830</name>
</gene>
<evidence type="ECO:0000256" key="3">
    <source>
        <dbReference type="ARBA" id="ARBA00022475"/>
    </source>
</evidence>
<evidence type="ECO:0000256" key="9">
    <source>
        <dbReference type="SAM" id="Phobius"/>
    </source>
</evidence>
<dbReference type="Pfam" id="PF04093">
    <property type="entry name" value="MreD"/>
    <property type="match status" value="1"/>
</dbReference>
<dbReference type="PIRSF" id="PIRSF018472">
    <property type="entry name" value="MreD_proteobac"/>
    <property type="match status" value="1"/>
</dbReference>
<evidence type="ECO:0000313" key="11">
    <source>
        <dbReference type="Proteomes" id="UP001501321"/>
    </source>
</evidence>
<dbReference type="Proteomes" id="UP001501321">
    <property type="component" value="Unassembled WGS sequence"/>
</dbReference>
<comment type="similarity">
    <text evidence="2 8">Belongs to the MreD family.</text>
</comment>
<keyword evidence="6 9" id="KW-1133">Transmembrane helix</keyword>
<accession>A0ABP8QKF7</accession>
<evidence type="ECO:0000256" key="4">
    <source>
        <dbReference type="ARBA" id="ARBA00022692"/>
    </source>
</evidence>
<comment type="subcellular location">
    <subcellularLocation>
        <location evidence="8">Cell inner membrane</location>
    </subcellularLocation>
    <subcellularLocation>
        <location evidence="1">Cell membrane</location>
        <topology evidence="1">Multi-pass membrane protein</topology>
    </subcellularLocation>
</comment>
<keyword evidence="11" id="KW-1185">Reference proteome</keyword>
<keyword evidence="4 9" id="KW-0812">Transmembrane</keyword>
<name>A0ABP8QKF7_9GAMM</name>
<keyword evidence="3 8" id="KW-1003">Cell membrane</keyword>
<keyword evidence="8" id="KW-0997">Cell inner membrane</keyword>
<keyword evidence="7 8" id="KW-0472">Membrane</keyword>
<sequence length="161" mass="18381">MTVTGHGKGSIYLTILVAMVLAIIPLPPALDSFRPDWVMLVVIYWVLALPHRVNVGSAWLAGLLLDMLLGSTLGVRALALAIMAYVVASQFQKIRNFSVWQQALVMGCVSLLGQLVIFWAEHLFSVAFLHYRLFWTSLTTCLVWPWVYLTLRRIRRRYHIR</sequence>
<dbReference type="PANTHER" id="PTHR37484">
    <property type="entry name" value="ROD SHAPE-DETERMINING PROTEIN MRED"/>
    <property type="match status" value="1"/>
</dbReference>
<dbReference type="InterPro" id="IPR026034">
    <property type="entry name" value="MreD_proteobac"/>
</dbReference>
<dbReference type="EMBL" id="BAABFC010000030">
    <property type="protein sequence ID" value="GAA4504622.1"/>
    <property type="molecule type" value="Genomic_DNA"/>
</dbReference>
<dbReference type="InterPro" id="IPR007227">
    <property type="entry name" value="Cell_shape_determining_MreD"/>
</dbReference>
<organism evidence="10 11">
    <name type="scientific">Pseudaeromonas paramecii</name>
    <dbReference type="NCBI Taxonomy" id="2138166"/>
    <lineage>
        <taxon>Bacteria</taxon>
        <taxon>Pseudomonadati</taxon>
        <taxon>Pseudomonadota</taxon>
        <taxon>Gammaproteobacteria</taxon>
        <taxon>Aeromonadales</taxon>
        <taxon>Aeromonadaceae</taxon>
        <taxon>Pseudaeromonas</taxon>
    </lineage>
</organism>
<comment type="caution">
    <text evidence="10">The sequence shown here is derived from an EMBL/GenBank/DDBJ whole genome shotgun (WGS) entry which is preliminary data.</text>
</comment>
<feature type="transmembrane region" description="Helical" evidence="9">
    <location>
        <begin position="12"/>
        <end position="30"/>
    </location>
</feature>
<feature type="transmembrane region" description="Helical" evidence="9">
    <location>
        <begin position="99"/>
        <end position="120"/>
    </location>
</feature>
<evidence type="ECO:0000313" key="10">
    <source>
        <dbReference type="EMBL" id="GAA4504622.1"/>
    </source>
</evidence>
<dbReference type="RefSeq" id="WP_345015123.1">
    <property type="nucleotide sequence ID" value="NZ_BAABFC010000030.1"/>
</dbReference>
<evidence type="ECO:0000256" key="5">
    <source>
        <dbReference type="ARBA" id="ARBA00022960"/>
    </source>
</evidence>
<reference evidence="11" key="1">
    <citation type="journal article" date="2019" name="Int. J. Syst. Evol. Microbiol.">
        <title>The Global Catalogue of Microorganisms (GCM) 10K type strain sequencing project: providing services to taxonomists for standard genome sequencing and annotation.</title>
        <authorList>
            <consortium name="The Broad Institute Genomics Platform"/>
            <consortium name="The Broad Institute Genome Sequencing Center for Infectious Disease"/>
            <person name="Wu L."/>
            <person name="Ma J."/>
        </authorList>
    </citation>
    <scope>NUCLEOTIDE SEQUENCE [LARGE SCALE GENOMIC DNA]</scope>
    <source>
        <strain evidence="11">JCM 32226</strain>
    </source>
</reference>
<evidence type="ECO:0000256" key="8">
    <source>
        <dbReference type="PIRNR" id="PIRNR018472"/>
    </source>
</evidence>
<dbReference type="PANTHER" id="PTHR37484:SF1">
    <property type="entry name" value="ROD SHAPE-DETERMINING PROTEIN MRED"/>
    <property type="match status" value="1"/>
</dbReference>
<evidence type="ECO:0000256" key="7">
    <source>
        <dbReference type="ARBA" id="ARBA00023136"/>
    </source>
</evidence>
<dbReference type="NCBIfam" id="TIGR03426">
    <property type="entry name" value="shape_MreD"/>
    <property type="match status" value="1"/>
</dbReference>